<dbReference type="AlphaFoldDB" id="A0A2W7NCQ5"/>
<gene>
    <name evidence="2" type="ORF">LX69_02360</name>
</gene>
<protein>
    <submittedName>
        <fullName evidence="2">Uncharacterized protein</fullName>
    </submittedName>
</protein>
<name>A0A2W7NCQ5_9BACT</name>
<evidence type="ECO:0000313" key="2">
    <source>
        <dbReference type="EMBL" id="PZX14534.1"/>
    </source>
</evidence>
<feature type="compositionally biased region" description="Polar residues" evidence="1">
    <location>
        <begin position="62"/>
        <end position="71"/>
    </location>
</feature>
<reference evidence="2 3" key="1">
    <citation type="submission" date="2018-06" db="EMBL/GenBank/DDBJ databases">
        <title>Genomic Encyclopedia of Archaeal and Bacterial Type Strains, Phase II (KMG-II): from individual species to whole genera.</title>
        <authorList>
            <person name="Goeker M."/>
        </authorList>
    </citation>
    <scope>NUCLEOTIDE SEQUENCE [LARGE SCALE GENOMIC DNA]</scope>
    <source>
        <strain evidence="2 3">DSM 6779</strain>
    </source>
</reference>
<feature type="compositionally biased region" description="Basic and acidic residues" evidence="1">
    <location>
        <begin position="72"/>
        <end position="81"/>
    </location>
</feature>
<dbReference type="OrthoDB" id="2233316at2"/>
<evidence type="ECO:0000256" key="1">
    <source>
        <dbReference type="SAM" id="MobiDB-lite"/>
    </source>
</evidence>
<accession>A0A2W7NCQ5</accession>
<organism evidence="2 3">
    <name type="scientific">Breznakibacter xylanolyticus</name>
    <dbReference type="NCBI Taxonomy" id="990"/>
    <lineage>
        <taxon>Bacteria</taxon>
        <taxon>Pseudomonadati</taxon>
        <taxon>Bacteroidota</taxon>
        <taxon>Bacteroidia</taxon>
        <taxon>Marinilabiliales</taxon>
        <taxon>Marinilabiliaceae</taxon>
        <taxon>Breznakibacter</taxon>
    </lineage>
</organism>
<evidence type="ECO:0000313" key="3">
    <source>
        <dbReference type="Proteomes" id="UP000249239"/>
    </source>
</evidence>
<dbReference type="EMBL" id="QKZK01000019">
    <property type="protein sequence ID" value="PZX14534.1"/>
    <property type="molecule type" value="Genomic_DNA"/>
</dbReference>
<dbReference type="Pfam" id="PF19775">
    <property type="entry name" value="DUF6261"/>
    <property type="match status" value="1"/>
</dbReference>
<proteinExistence type="predicted"/>
<keyword evidence="3" id="KW-1185">Reference proteome</keyword>
<feature type="region of interest" description="Disordered" evidence="1">
    <location>
        <begin position="60"/>
        <end position="81"/>
    </location>
</feature>
<comment type="caution">
    <text evidence="2">The sequence shown here is derived from an EMBL/GenBank/DDBJ whole genome shotgun (WGS) entry which is preliminary data.</text>
</comment>
<dbReference type="RefSeq" id="WP_111446214.1">
    <property type="nucleotide sequence ID" value="NZ_QKZK01000019.1"/>
</dbReference>
<dbReference type="InterPro" id="IPR046228">
    <property type="entry name" value="DUF6261"/>
</dbReference>
<sequence length="256" mass="28272">MQQQLESVNIGRLPYDDLADLAAQTLTALGSLPPAMSENASTLQLYTEQLAEARAAFMAGRQSEQVDNQTQEARDADRTRDRAFSTVNHQIKAFEHSDDQAEFEAAYQLGLLMNRYKGTPRLNDSKETAALELLIADLQGPLYSKYIDTLGVKRFVDRLQVANNAFKAVVASQNGSAALQVATDNKLLHQDLVARYTSLCRFVETMANVPNNGYFVQLLASINTVRKDFAVLQARRAGIKESKAAKEAAKQQVSNN</sequence>
<dbReference type="Proteomes" id="UP000249239">
    <property type="component" value="Unassembled WGS sequence"/>
</dbReference>